<evidence type="ECO:0000256" key="1">
    <source>
        <dbReference type="ARBA" id="ARBA00022553"/>
    </source>
</evidence>
<dbReference type="Pfam" id="PF00196">
    <property type="entry name" value="GerE"/>
    <property type="match status" value="1"/>
</dbReference>
<dbReference type="Pfam" id="PF00072">
    <property type="entry name" value="Response_reg"/>
    <property type="match status" value="1"/>
</dbReference>
<dbReference type="SMART" id="SM00421">
    <property type="entry name" value="HTH_LUXR"/>
    <property type="match status" value="1"/>
</dbReference>
<dbReference type="PANTHER" id="PTHR43214">
    <property type="entry name" value="TWO-COMPONENT RESPONSE REGULATOR"/>
    <property type="match status" value="1"/>
</dbReference>
<dbReference type="InterPro" id="IPR039420">
    <property type="entry name" value="WalR-like"/>
</dbReference>
<dbReference type="InterPro" id="IPR011006">
    <property type="entry name" value="CheY-like_superfamily"/>
</dbReference>
<dbReference type="SMART" id="SM00448">
    <property type="entry name" value="REC"/>
    <property type="match status" value="1"/>
</dbReference>
<accession>E1ID31</accession>
<evidence type="ECO:0000313" key="7">
    <source>
        <dbReference type="Proteomes" id="UP000054010"/>
    </source>
</evidence>
<comment type="caution">
    <text evidence="6">The sequence shown here is derived from an EMBL/GenBank/DDBJ whole genome shotgun (WGS) entry which is preliminary data.</text>
</comment>
<dbReference type="eggNOG" id="COG2197">
    <property type="taxonomic scope" value="Bacteria"/>
</dbReference>
<keyword evidence="2" id="KW-0238">DNA-binding</keyword>
<dbReference type="GO" id="GO:0006355">
    <property type="term" value="P:regulation of DNA-templated transcription"/>
    <property type="evidence" value="ECO:0007669"/>
    <property type="project" value="InterPro"/>
</dbReference>
<dbReference type="Proteomes" id="UP000054010">
    <property type="component" value="Unassembled WGS sequence"/>
</dbReference>
<dbReference type="InterPro" id="IPR058245">
    <property type="entry name" value="NreC/VraR/RcsB-like_REC"/>
</dbReference>
<evidence type="ECO:0000259" key="5">
    <source>
        <dbReference type="PROSITE" id="PS50110"/>
    </source>
</evidence>
<feature type="domain" description="Response regulatory" evidence="5">
    <location>
        <begin position="1"/>
        <end position="100"/>
    </location>
</feature>
<dbReference type="STRING" id="765420.OSCT_1232"/>
<reference evidence="6 7" key="1">
    <citation type="journal article" date="2011" name="J. Bacteriol.">
        <title>Draft genome sequence of the anoxygenic filamentous phototrophic bacterium Oscillochloris trichoides subsp. DG-6.</title>
        <authorList>
            <person name="Kuznetsov B.B."/>
            <person name="Ivanovsky R.N."/>
            <person name="Keppen O.I."/>
            <person name="Sukhacheva M.V."/>
            <person name="Bumazhkin B.K."/>
            <person name="Patutina E.O."/>
            <person name="Beletsky A.V."/>
            <person name="Mardanov A.V."/>
            <person name="Baslerov R.V."/>
            <person name="Panteleeva A.N."/>
            <person name="Kolganova T.V."/>
            <person name="Ravin N.V."/>
            <person name="Skryabin K.G."/>
        </authorList>
    </citation>
    <scope>NUCLEOTIDE SEQUENCE [LARGE SCALE GENOMIC DNA]</scope>
    <source>
        <strain evidence="6 7">DG-6</strain>
    </source>
</reference>
<keyword evidence="1 3" id="KW-0597">Phosphoprotein</keyword>
<dbReference type="GO" id="GO:0000160">
    <property type="term" value="P:phosphorelay signal transduction system"/>
    <property type="evidence" value="ECO:0007669"/>
    <property type="project" value="InterPro"/>
</dbReference>
<dbReference type="SUPFAM" id="SSF52172">
    <property type="entry name" value="CheY-like"/>
    <property type="match status" value="1"/>
</dbReference>
<dbReference type="InterPro" id="IPR016032">
    <property type="entry name" value="Sig_transdc_resp-reg_C-effctor"/>
</dbReference>
<dbReference type="HOGENOM" id="CLU_000445_90_10_0"/>
<dbReference type="PROSITE" id="PS00622">
    <property type="entry name" value="HTH_LUXR_1"/>
    <property type="match status" value="1"/>
</dbReference>
<protein>
    <submittedName>
        <fullName evidence="6">Two component LuxR family transcriptional regulator</fullName>
    </submittedName>
</protein>
<dbReference type="AlphaFoldDB" id="E1ID31"/>
<feature type="domain" description="HTH luxR-type" evidence="4">
    <location>
        <begin position="125"/>
        <end position="190"/>
    </location>
</feature>
<feature type="modified residue" description="4-aspartylphosphate" evidence="3">
    <location>
        <position position="35"/>
    </location>
</feature>
<evidence type="ECO:0000259" key="4">
    <source>
        <dbReference type="PROSITE" id="PS50043"/>
    </source>
</evidence>
<keyword evidence="7" id="KW-1185">Reference proteome</keyword>
<dbReference type="SUPFAM" id="SSF46894">
    <property type="entry name" value="C-terminal effector domain of the bipartite response regulators"/>
    <property type="match status" value="1"/>
</dbReference>
<name>E1ID31_9CHLR</name>
<dbReference type="PANTHER" id="PTHR43214:SF43">
    <property type="entry name" value="TWO-COMPONENT RESPONSE REGULATOR"/>
    <property type="match status" value="1"/>
</dbReference>
<dbReference type="Gene3D" id="3.40.50.2300">
    <property type="match status" value="1"/>
</dbReference>
<gene>
    <name evidence="6" type="ORF">OSCT_1232</name>
</gene>
<dbReference type="CDD" id="cd17535">
    <property type="entry name" value="REC_NarL-like"/>
    <property type="match status" value="1"/>
</dbReference>
<organism evidence="6 7">
    <name type="scientific">Oscillochloris trichoides DG-6</name>
    <dbReference type="NCBI Taxonomy" id="765420"/>
    <lineage>
        <taxon>Bacteria</taxon>
        <taxon>Bacillati</taxon>
        <taxon>Chloroflexota</taxon>
        <taxon>Chloroflexia</taxon>
        <taxon>Chloroflexales</taxon>
        <taxon>Chloroflexineae</taxon>
        <taxon>Oscillochloridaceae</taxon>
        <taxon>Oscillochloris</taxon>
    </lineage>
</organism>
<dbReference type="CDD" id="cd06170">
    <property type="entry name" value="LuxR_C_like"/>
    <property type="match status" value="1"/>
</dbReference>
<evidence type="ECO:0000256" key="2">
    <source>
        <dbReference type="ARBA" id="ARBA00023125"/>
    </source>
</evidence>
<proteinExistence type="predicted"/>
<evidence type="ECO:0000313" key="6">
    <source>
        <dbReference type="EMBL" id="EFO80902.1"/>
    </source>
</evidence>
<sequence length="193" mass="21248">MLESEADFELVGEATNGQEAVDLCQALQPDLALLDIRMPQLDGLAATRLIRQIAPHTRVAIVTMHENPDYLVEALRAGVVGYVLKDSTRRTFVAAVRQALRGETFINGSMTVQLLQRLATTHESSSPPRIQLTRREQEVLQLITQGKTNREIGQLLNISVGTVKIHVEHIIAKLGVSDRTQAAVRAIDLGLLK</sequence>
<dbReference type="EMBL" id="ADVR01000035">
    <property type="protein sequence ID" value="EFO80902.1"/>
    <property type="molecule type" value="Genomic_DNA"/>
</dbReference>
<dbReference type="PRINTS" id="PR00038">
    <property type="entry name" value="HTHLUXR"/>
</dbReference>
<dbReference type="PROSITE" id="PS50043">
    <property type="entry name" value="HTH_LUXR_2"/>
    <property type="match status" value="1"/>
</dbReference>
<dbReference type="PROSITE" id="PS50110">
    <property type="entry name" value="RESPONSE_REGULATORY"/>
    <property type="match status" value="1"/>
</dbReference>
<dbReference type="InterPro" id="IPR000792">
    <property type="entry name" value="Tscrpt_reg_LuxR_C"/>
</dbReference>
<evidence type="ECO:0000256" key="3">
    <source>
        <dbReference type="PROSITE-ProRule" id="PRU00169"/>
    </source>
</evidence>
<dbReference type="InterPro" id="IPR001789">
    <property type="entry name" value="Sig_transdc_resp-reg_receiver"/>
</dbReference>
<dbReference type="GO" id="GO:0003677">
    <property type="term" value="F:DNA binding"/>
    <property type="evidence" value="ECO:0007669"/>
    <property type="project" value="UniProtKB-KW"/>
</dbReference>